<name>A0A6A0AET1_HAELA</name>
<feature type="compositionally biased region" description="Low complexity" evidence="1">
    <location>
        <begin position="16"/>
        <end position="34"/>
    </location>
</feature>
<feature type="region of interest" description="Disordered" evidence="1">
    <location>
        <begin position="15"/>
        <end position="40"/>
    </location>
</feature>
<gene>
    <name evidence="2" type="ORF">HaLaN_30100</name>
</gene>
<accession>A0A6A0AET1</accession>
<proteinExistence type="predicted"/>
<evidence type="ECO:0000313" key="3">
    <source>
        <dbReference type="Proteomes" id="UP000485058"/>
    </source>
</evidence>
<evidence type="ECO:0000313" key="2">
    <source>
        <dbReference type="EMBL" id="GFH31122.1"/>
    </source>
</evidence>
<evidence type="ECO:0000256" key="1">
    <source>
        <dbReference type="SAM" id="MobiDB-lite"/>
    </source>
</evidence>
<organism evidence="2 3">
    <name type="scientific">Haematococcus lacustris</name>
    <name type="common">Green alga</name>
    <name type="synonym">Haematococcus pluvialis</name>
    <dbReference type="NCBI Taxonomy" id="44745"/>
    <lineage>
        <taxon>Eukaryota</taxon>
        <taxon>Viridiplantae</taxon>
        <taxon>Chlorophyta</taxon>
        <taxon>core chlorophytes</taxon>
        <taxon>Chlorophyceae</taxon>
        <taxon>CS clade</taxon>
        <taxon>Chlamydomonadales</taxon>
        <taxon>Haematococcaceae</taxon>
        <taxon>Haematococcus</taxon>
    </lineage>
</organism>
<feature type="non-terminal residue" evidence="2">
    <location>
        <position position="1"/>
    </location>
</feature>
<feature type="non-terminal residue" evidence="2">
    <location>
        <position position="72"/>
    </location>
</feature>
<dbReference type="EMBL" id="BLLF01005386">
    <property type="protein sequence ID" value="GFH31122.1"/>
    <property type="molecule type" value="Genomic_DNA"/>
</dbReference>
<sequence length="72" mass="7559">MPSSGCIVASNAWWHRAGPNSSSRPSSGGQTASSHWPMGQQTSAAATPSLIEIYTCILPCILDQPCPIGLKF</sequence>
<protein>
    <submittedName>
        <fullName evidence="2">Uncharacterized protein</fullName>
    </submittedName>
</protein>
<keyword evidence="3" id="KW-1185">Reference proteome</keyword>
<dbReference type="AlphaFoldDB" id="A0A6A0AET1"/>
<reference evidence="2 3" key="1">
    <citation type="submission" date="2020-02" db="EMBL/GenBank/DDBJ databases">
        <title>Draft genome sequence of Haematococcus lacustris strain NIES-144.</title>
        <authorList>
            <person name="Morimoto D."/>
            <person name="Nakagawa S."/>
            <person name="Yoshida T."/>
            <person name="Sawayama S."/>
        </authorList>
    </citation>
    <scope>NUCLEOTIDE SEQUENCE [LARGE SCALE GENOMIC DNA]</scope>
    <source>
        <strain evidence="2 3">NIES-144</strain>
    </source>
</reference>
<dbReference type="Proteomes" id="UP000485058">
    <property type="component" value="Unassembled WGS sequence"/>
</dbReference>
<comment type="caution">
    <text evidence="2">The sequence shown here is derived from an EMBL/GenBank/DDBJ whole genome shotgun (WGS) entry which is preliminary data.</text>
</comment>